<dbReference type="RefSeq" id="XP_020436695.1">
    <property type="nucleotide sequence ID" value="XM_020572578.1"/>
</dbReference>
<gene>
    <name evidence="1" type="ORF">PPL_01572</name>
</gene>
<keyword evidence="2" id="KW-1185">Reference proteome</keyword>
<comment type="caution">
    <text evidence="1">The sequence shown here is derived from an EMBL/GenBank/DDBJ whole genome shotgun (WGS) entry which is preliminary data.</text>
</comment>
<accession>D3AZV8</accession>
<evidence type="ECO:0000313" key="2">
    <source>
        <dbReference type="Proteomes" id="UP000001396"/>
    </source>
</evidence>
<reference evidence="1 2" key="1">
    <citation type="journal article" date="2011" name="Genome Res.">
        <title>Phylogeny-wide analysis of social amoeba genomes highlights ancient origins for complex intercellular communication.</title>
        <authorList>
            <person name="Heidel A.J."/>
            <person name="Lawal H.M."/>
            <person name="Felder M."/>
            <person name="Schilde C."/>
            <person name="Helps N.R."/>
            <person name="Tunggal B."/>
            <person name="Rivero F."/>
            <person name="John U."/>
            <person name="Schleicher M."/>
            <person name="Eichinger L."/>
            <person name="Platzer M."/>
            <person name="Noegel A.A."/>
            <person name="Schaap P."/>
            <person name="Gloeckner G."/>
        </authorList>
    </citation>
    <scope>NUCLEOTIDE SEQUENCE [LARGE SCALE GENOMIC DNA]</scope>
    <source>
        <strain evidence="2">ATCC 26659 / Pp 5 / PN500</strain>
    </source>
</reference>
<sequence length="660" mass="76761">MSPKSIAIKIIDEQKDLSEKEKHDLGLEVIIDNEKITNSVISHYQNPHFLKQLASDIILNKNKVKESEDKEIEDVLKFEKLFSFEKEFQREKNRYPKEYWVTAIQDALIETVLNKEPTNINDNDDIQLNNTTFSHYCNTLFNKYFFHFDKIESIFKQDPKETIDLFSAIWNCVFHVMVSFGNPVFITSSSPFMISIGKPNTYNSIYSHTYVDLILIHTLEEDHVKQLMKDRNLEIKNDTLKFIMEFTAGVPRLINQTLDYMEMNGIKVTENTNKNIRDYLRDSNRTLGELNPFLLKLKDNQKILYIELIRACALGLSVEIKSTQFELTSDLIGPLHSTEIYYIDFIDFYRFHVSPIDDNHVKLKLPMATFSEIQESPSLDEDTKKKLSLISPLFYDKSIVASVDPFEICFKLSVSSKMINGLETDHSFEFLHDTWIGKHSFLNDQIKVSRYYPIIRAQNMTSPTMTFDKMNEILEYIKSDTDTIKDLTYNYNFETLWRMSNTNILYETGPNSESQDFYIKINDNLDKCYWGSKSPKNNGTPIRMVLVIVAMNSEDALRCGWPRSQNNLSKYTEFGSIFYPGFELQQKVFKRDQSPSDGSRKRAKTGSFKYEYPKIPENIQLVILGEEGLELRVFDDGIQDMMGITLSPSNLKTEIRGGKI</sequence>
<dbReference type="InParanoid" id="D3AZV8"/>
<dbReference type="STRING" id="670386.D3AZV8"/>
<name>D3AZV8_HETP5</name>
<dbReference type="Proteomes" id="UP000001396">
    <property type="component" value="Unassembled WGS sequence"/>
</dbReference>
<evidence type="ECO:0000313" key="1">
    <source>
        <dbReference type="EMBL" id="EFA84582.1"/>
    </source>
</evidence>
<protein>
    <submittedName>
        <fullName evidence="1">Uncharacterized protein</fullName>
    </submittedName>
</protein>
<proteinExistence type="predicted"/>
<dbReference type="AlphaFoldDB" id="D3AZV8"/>
<dbReference type="GeneID" id="31357101"/>
<dbReference type="EMBL" id="ADBJ01000008">
    <property type="protein sequence ID" value="EFA84582.1"/>
    <property type="molecule type" value="Genomic_DNA"/>
</dbReference>
<organism evidence="1 2">
    <name type="scientific">Heterostelium pallidum (strain ATCC 26659 / Pp 5 / PN500)</name>
    <name type="common">Cellular slime mold</name>
    <name type="synonym">Polysphondylium pallidum</name>
    <dbReference type="NCBI Taxonomy" id="670386"/>
    <lineage>
        <taxon>Eukaryota</taxon>
        <taxon>Amoebozoa</taxon>
        <taxon>Evosea</taxon>
        <taxon>Eumycetozoa</taxon>
        <taxon>Dictyostelia</taxon>
        <taxon>Acytosteliales</taxon>
        <taxon>Acytosteliaceae</taxon>
        <taxon>Heterostelium</taxon>
    </lineage>
</organism>